<gene>
    <name evidence="2" type="ORF">ACFO0B_25160</name>
</gene>
<organism evidence="2 3">
    <name type="scientific">Nocardia jiangsuensis</name>
    <dbReference type="NCBI Taxonomy" id="1691563"/>
    <lineage>
        <taxon>Bacteria</taxon>
        <taxon>Bacillati</taxon>
        <taxon>Actinomycetota</taxon>
        <taxon>Actinomycetes</taxon>
        <taxon>Mycobacteriales</taxon>
        <taxon>Nocardiaceae</taxon>
        <taxon>Nocardia</taxon>
    </lineage>
</organism>
<accession>A0ABV8DZ58</accession>
<feature type="transmembrane region" description="Helical" evidence="1">
    <location>
        <begin position="91"/>
        <end position="109"/>
    </location>
</feature>
<dbReference type="RefSeq" id="WP_378615038.1">
    <property type="nucleotide sequence ID" value="NZ_JBHSAX010000019.1"/>
</dbReference>
<feature type="transmembrane region" description="Helical" evidence="1">
    <location>
        <begin position="68"/>
        <end position="84"/>
    </location>
</feature>
<feature type="transmembrane region" description="Helical" evidence="1">
    <location>
        <begin position="218"/>
        <end position="250"/>
    </location>
</feature>
<feature type="transmembrane region" description="Helical" evidence="1">
    <location>
        <begin position="423"/>
        <end position="440"/>
    </location>
</feature>
<protein>
    <recommendedName>
        <fullName evidence="4">Alpha-1,2-mannosyltransferase</fullName>
    </recommendedName>
</protein>
<feature type="transmembrane region" description="Helical" evidence="1">
    <location>
        <begin position="374"/>
        <end position="394"/>
    </location>
</feature>
<name>A0ABV8DZ58_9NOCA</name>
<feature type="transmembrane region" description="Helical" evidence="1">
    <location>
        <begin position="338"/>
        <end position="362"/>
    </location>
</feature>
<dbReference type="EMBL" id="JBHSAX010000019">
    <property type="protein sequence ID" value="MFC3965291.1"/>
    <property type="molecule type" value="Genomic_DNA"/>
</dbReference>
<sequence>MPDLTETARAPRLACADLLAAGAGLTLVALAFAVPRIASEQWRLSLYAAAAPIFGSFVPHIGWGTVPAIALAAAVITTGPALAARLSPPRLWTLSYLTALGWTLALALVDGWERGFAGRFADVHEYPHEVPGVTDIGAMLRGFSGRILDFQPDSWTTHVSGHPPGALLFFVLLDRAGLGGPVWAAWACVLIGCTAVPAVAVALAALGAGERARAALPFLVLAPAALWIAVSADAMFAAVAAWAVALLAIATRPGRAPVALGAGLLFGLAIFLNYGLILMAIPAVAVLIAGRTARPLLPALAGALAVVAAFALAGFWWLDGYHLVVERYYQGIAATRPFGYWWWGNLAATVCAVGLATVAALPRVAARLRAADPAAILVVAGLCAVLAADVSGLSKAETERIWLPFDVWLLAAPAFLPRAADRIWLTVQAVGTLLLVHLVLTNW</sequence>
<feature type="transmembrane region" description="Helical" evidence="1">
    <location>
        <begin position="296"/>
        <end position="318"/>
    </location>
</feature>
<reference evidence="3" key="1">
    <citation type="journal article" date="2019" name="Int. J. Syst. Evol. Microbiol.">
        <title>The Global Catalogue of Microorganisms (GCM) 10K type strain sequencing project: providing services to taxonomists for standard genome sequencing and annotation.</title>
        <authorList>
            <consortium name="The Broad Institute Genomics Platform"/>
            <consortium name="The Broad Institute Genome Sequencing Center for Infectious Disease"/>
            <person name="Wu L."/>
            <person name="Ma J."/>
        </authorList>
    </citation>
    <scope>NUCLEOTIDE SEQUENCE [LARGE SCALE GENOMIC DNA]</scope>
    <source>
        <strain evidence="3">CGMCC 4.7330</strain>
    </source>
</reference>
<keyword evidence="3" id="KW-1185">Reference proteome</keyword>
<keyword evidence="1" id="KW-0812">Transmembrane</keyword>
<feature type="transmembrane region" description="Helical" evidence="1">
    <location>
        <begin position="262"/>
        <end position="289"/>
    </location>
</feature>
<evidence type="ECO:0000313" key="2">
    <source>
        <dbReference type="EMBL" id="MFC3965291.1"/>
    </source>
</evidence>
<dbReference type="Proteomes" id="UP001595696">
    <property type="component" value="Unassembled WGS sequence"/>
</dbReference>
<feature type="transmembrane region" description="Helical" evidence="1">
    <location>
        <begin position="18"/>
        <end position="37"/>
    </location>
</feature>
<feature type="transmembrane region" description="Helical" evidence="1">
    <location>
        <begin position="183"/>
        <end position="206"/>
    </location>
</feature>
<evidence type="ECO:0000313" key="3">
    <source>
        <dbReference type="Proteomes" id="UP001595696"/>
    </source>
</evidence>
<evidence type="ECO:0008006" key="4">
    <source>
        <dbReference type="Google" id="ProtNLM"/>
    </source>
</evidence>
<proteinExistence type="predicted"/>
<keyword evidence="1" id="KW-1133">Transmembrane helix</keyword>
<comment type="caution">
    <text evidence="2">The sequence shown here is derived from an EMBL/GenBank/DDBJ whole genome shotgun (WGS) entry which is preliminary data.</text>
</comment>
<keyword evidence="1" id="KW-0472">Membrane</keyword>
<evidence type="ECO:0000256" key="1">
    <source>
        <dbReference type="SAM" id="Phobius"/>
    </source>
</evidence>